<comment type="catalytic activity">
    <reaction evidence="6">
        <text>L-lysyl-[protein] + 3 S-adenosyl-L-methionine = N(6),N(6),N(6)-trimethyl-L-lysyl-[protein] + 3 S-adenosyl-L-homocysteine + 3 H(+)</text>
        <dbReference type="Rhea" id="RHEA:54192"/>
        <dbReference type="Rhea" id="RHEA-COMP:9752"/>
        <dbReference type="Rhea" id="RHEA-COMP:13826"/>
        <dbReference type="ChEBI" id="CHEBI:15378"/>
        <dbReference type="ChEBI" id="CHEBI:29969"/>
        <dbReference type="ChEBI" id="CHEBI:57856"/>
        <dbReference type="ChEBI" id="CHEBI:59789"/>
        <dbReference type="ChEBI" id="CHEBI:61961"/>
    </reaction>
</comment>
<dbReference type="PIRSF" id="PIRSF000401">
    <property type="entry name" value="RPL11_MTase"/>
    <property type="match status" value="1"/>
</dbReference>
<dbReference type="CDD" id="cd02440">
    <property type="entry name" value="AdoMet_MTases"/>
    <property type="match status" value="1"/>
</dbReference>
<dbReference type="PANTHER" id="PTHR43648">
    <property type="entry name" value="ELECTRON TRANSFER FLAVOPROTEIN BETA SUBUNIT LYSINE METHYLTRANSFERASE"/>
    <property type="match status" value="1"/>
</dbReference>
<keyword evidence="9" id="KW-1185">Reference proteome</keyword>
<evidence type="ECO:0000313" key="9">
    <source>
        <dbReference type="Proteomes" id="UP000051645"/>
    </source>
</evidence>
<keyword evidence="3 6" id="KW-0489">Methyltransferase</keyword>
<dbReference type="InterPro" id="IPR050078">
    <property type="entry name" value="Ribosomal_L11_MeTrfase_PrmA"/>
</dbReference>
<comment type="function">
    <text evidence="6">Methylates ribosomal protein L11.</text>
</comment>
<dbReference type="SUPFAM" id="SSF53335">
    <property type="entry name" value="S-adenosyl-L-methionine-dependent methyltransferases"/>
    <property type="match status" value="1"/>
</dbReference>
<feature type="binding site" evidence="6">
    <location>
        <position position="177"/>
    </location>
    <ligand>
        <name>S-adenosyl-L-methionine</name>
        <dbReference type="ChEBI" id="CHEBI:59789"/>
    </ligand>
</feature>
<dbReference type="EMBL" id="JQAZ01000001">
    <property type="protein sequence ID" value="KRN33928.1"/>
    <property type="molecule type" value="Genomic_DNA"/>
</dbReference>
<dbReference type="Gene3D" id="3.40.50.150">
    <property type="entry name" value="Vaccinia Virus protein VP39"/>
    <property type="match status" value="1"/>
</dbReference>
<keyword evidence="5 6" id="KW-0949">S-adenosyl-L-methionine</keyword>
<protein>
    <recommendedName>
        <fullName evidence="6">Ribosomal protein L11 methyltransferase</fullName>
        <shortName evidence="6">L11 Mtase</shortName>
        <ecNumber evidence="6">2.1.1.-</ecNumber>
    </recommendedName>
</protein>
<keyword evidence="2 6" id="KW-0963">Cytoplasm</keyword>
<evidence type="ECO:0000256" key="4">
    <source>
        <dbReference type="ARBA" id="ARBA00022679"/>
    </source>
</evidence>
<sequence length="310" mass="32828">MEWQKLTVFTSNEAVAAVANLLLESGVAGIQIEDAADLNKIKAKYGEAVAAQAPVTNGAQVSAYFQSELPDLSTLQQHVTDLAQFGLDPSPARVEVTADDDSTWKDNWEAYYHPLRVTRYLTVAPSWSDYQPQQVQEQVIRLDPGQSFGTGTHPTTVLSLEALEQTVRGGESMIDVGTGSGVLSIAAKLLGAADVAAYDVDQVAVVAAQKNIALNPDAGEIKTGINDLLKGIVTPVDLIVANILPEALLPLIPQAKALLNPNGHFLLAGIIAARGPEIQAALEASGFQVVQQLTHAGWVALIAEHAGKDE</sequence>
<evidence type="ECO:0000313" key="8">
    <source>
        <dbReference type="EMBL" id="KRN33928.1"/>
    </source>
</evidence>
<dbReference type="AlphaFoldDB" id="A0A0R2FPF7"/>
<dbReference type="GO" id="GO:0008276">
    <property type="term" value="F:protein methyltransferase activity"/>
    <property type="evidence" value="ECO:0007669"/>
    <property type="project" value="UniProtKB-UniRule"/>
</dbReference>
<keyword evidence="4 6" id="KW-0808">Transferase</keyword>
<dbReference type="EMBL" id="JQAT01000001">
    <property type="protein sequence ID" value="KRN29542.1"/>
    <property type="molecule type" value="Genomic_DNA"/>
</dbReference>
<dbReference type="GO" id="GO:0005840">
    <property type="term" value="C:ribosome"/>
    <property type="evidence" value="ECO:0007669"/>
    <property type="project" value="UniProtKB-KW"/>
</dbReference>
<evidence type="ECO:0000256" key="1">
    <source>
        <dbReference type="ARBA" id="ARBA00009741"/>
    </source>
</evidence>
<dbReference type="Proteomes" id="UP000051751">
    <property type="component" value="Unassembled WGS sequence"/>
</dbReference>
<comment type="subcellular location">
    <subcellularLocation>
        <location evidence="6">Cytoplasm</location>
    </subcellularLocation>
</comment>
<name>A0A0R2FPF7_9LACO</name>
<dbReference type="InterPro" id="IPR004498">
    <property type="entry name" value="Ribosomal_PrmA_MeTrfase"/>
</dbReference>
<evidence type="ECO:0000256" key="5">
    <source>
        <dbReference type="ARBA" id="ARBA00022691"/>
    </source>
</evidence>
<evidence type="ECO:0000313" key="10">
    <source>
        <dbReference type="Proteomes" id="UP000051751"/>
    </source>
</evidence>
<dbReference type="EC" id="2.1.1.-" evidence="6"/>
<comment type="caution">
    <text evidence="7">The sequence shown here is derived from an EMBL/GenBank/DDBJ whole genome shotgun (WGS) entry which is preliminary data.</text>
</comment>
<dbReference type="STRING" id="81857.IV38_GL000427"/>
<organism evidence="7 10">
    <name type="scientific">Lactobacillus selangorensis</name>
    <dbReference type="NCBI Taxonomy" id="81857"/>
    <lineage>
        <taxon>Bacteria</taxon>
        <taxon>Bacillati</taxon>
        <taxon>Bacillota</taxon>
        <taxon>Bacilli</taxon>
        <taxon>Lactobacillales</taxon>
        <taxon>Lactobacillaceae</taxon>
        <taxon>Lactobacillus</taxon>
    </lineage>
</organism>
<dbReference type="RefSeq" id="WP_057768538.1">
    <property type="nucleotide sequence ID" value="NZ_JQAT01000001.1"/>
</dbReference>
<dbReference type="PANTHER" id="PTHR43648:SF1">
    <property type="entry name" value="ELECTRON TRANSFER FLAVOPROTEIN BETA SUBUNIT LYSINE METHYLTRANSFERASE"/>
    <property type="match status" value="1"/>
</dbReference>
<gene>
    <name evidence="6" type="primary">prmA</name>
    <name evidence="7" type="ORF">IV38_GL000427</name>
    <name evidence="8" type="ORF">IV40_GL000241</name>
</gene>
<evidence type="ECO:0000256" key="3">
    <source>
        <dbReference type="ARBA" id="ARBA00022603"/>
    </source>
</evidence>
<evidence type="ECO:0000256" key="6">
    <source>
        <dbReference type="HAMAP-Rule" id="MF_00735"/>
    </source>
</evidence>
<feature type="binding site" evidence="6">
    <location>
        <position position="156"/>
    </location>
    <ligand>
        <name>S-adenosyl-L-methionine</name>
        <dbReference type="ChEBI" id="CHEBI:59789"/>
    </ligand>
</feature>
<reference evidence="9 10" key="1">
    <citation type="journal article" date="2015" name="Genome Announc.">
        <title>Expanding the biotechnology potential of lactobacilli through comparative genomics of 213 strains and associated genera.</title>
        <authorList>
            <person name="Sun Z."/>
            <person name="Harris H.M."/>
            <person name="McCann A."/>
            <person name="Guo C."/>
            <person name="Argimon S."/>
            <person name="Zhang W."/>
            <person name="Yang X."/>
            <person name="Jeffery I.B."/>
            <person name="Cooney J.C."/>
            <person name="Kagawa T.F."/>
            <person name="Liu W."/>
            <person name="Song Y."/>
            <person name="Salvetti E."/>
            <person name="Wrobel A."/>
            <person name="Rasinkangas P."/>
            <person name="Parkhill J."/>
            <person name="Rea M.C."/>
            <person name="O'Sullivan O."/>
            <person name="Ritari J."/>
            <person name="Douillard F.P."/>
            <person name="Paul Ross R."/>
            <person name="Yang R."/>
            <person name="Briner A.E."/>
            <person name="Felis G.E."/>
            <person name="de Vos W.M."/>
            <person name="Barrangou R."/>
            <person name="Klaenhammer T.R."/>
            <person name="Caufield P.W."/>
            <person name="Cui Y."/>
            <person name="Zhang H."/>
            <person name="O'Toole P.W."/>
        </authorList>
    </citation>
    <scope>NUCLEOTIDE SEQUENCE [LARGE SCALE GENOMIC DNA]</scope>
    <source>
        <strain evidence="7 10">ATCC BAA-66</strain>
        <strain evidence="8 9">DSM 13344</strain>
    </source>
</reference>
<evidence type="ECO:0000313" key="7">
    <source>
        <dbReference type="EMBL" id="KRN29542.1"/>
    </source>
</evidence>
<dbReference type="NCBIfam" id="TIGR00406">
    <property type="entry name" value="prmA"/>
    <property type="match status" value="1"/>
</dbReference>
<keyword evidence="7" id="KW-0689">Ribosomal protein</keyword>
<comment type="similarity">
    <text evidence="1 6">Belongs to the methyltransferase superfamily. PrmA family.</text>
</comment>
<dbReference type="PATRIC" id="fig|81857.3.peg.432"/>
<evidence type="ECO:0000256" key="2">
    <source>
        <dbReference type="ARBA" id="ARBA00022490"/>
    </source>
</evidence>
<dbReference type="HAMAP" id="MF_00735">
    <property type="entry name" value="Methyltr_PrmA"/>
    <property type="match status" value="1"/>
</dbReference>
<proteinExistence type="inferred from homology"/>
<feature type="binding site" evidence="6">
    <location>
        <position position="199"/>
    </location>
    <ligand>
        <name>S-adenosyl-L-methionine</name>
        <dbReference type="ChEBI" id="CHEBI:59789"/>
    </ligand>
</feature>
<feature type="binding site" evidence="6">
    <location>
        <position position="242"/>
    </location>
    <ligand>
        <name>S-adenosyl-L-methionine</name>
        <dbReference type="ChEBI" id="CHEBI:59789"/>
    </ligand>
</feature>
<accession>A0A0R2FPF7</accession>
<dbReference type="InterPro" id="IPR029063">
    <property type="entry name" value="SAM-dependent_MTases_sf"/>
</dbReference>
<dbReference type="Pfam" id="PF06325">
    <property type="entry name" value="PrmA"/>
    <property type="match status" value="1"/>
</dbReference>
<dbReference type="OrthoDB" id="9785995at2"/>
<keyword evidence="7" id="KW-0687">Ribonucleoprotein</keyword>
<dbReference type="Proteomes" id="UP000051645">
    <property type="component" value="Unassembled WGS sequence"/>
</dbReference>
<dbReference type="GO" id="GO:0032259">
    <property type="term" value="P:methylation"/>
    <property type="evidence" value="ECO:0007669"/>
    <property type="project" value="UniProtKB-KW"/>
</dbReference>
<dbReference type="GO" id="GO:0005737">
    <property type="term" value="C:cytoplasm"/>
    <property type="evidence" value="ECO:0007669"/>
    <property type="project" value="UniProtKB-SubCell"/>
</dbReference>